<dbReference type="Pfam" id="PF11917">
    <property type="entry name" value="DUF3435"/>
    <property type="match status" value="1"/>
</dbReference>
<proteinExistence type="predicted"/>
<protein>
    <recommendedName>
        <fullName evidence="10">C2H2-type domain-containing protein</fullName>
    </recommendedName>
</protein>
<evidence type="ECO:0000313" key="11">
    <source>
        <dbReference type="EMBL" id="KAL2075417.1"/>
    </source>
</evidence>
<keyword evidence="5" id="KW-0805">Transcription regulation</keyword>
<comment type="caution">
    <text evidence="11">The sequence shown here is derived from an EMBL/GenBank/DDBJ whole genome shotgun (WGS) entry which is preliminary data.</text>
</comment>
<evidence type="ECO:0000256" key="4">
    <source>
        <dbReference type="ARBA" id="ARBA00022833"/>
    </source>
</evidence>
<dbReference type="PANTHER" id="PTHR46179:SF13">
    <property type="entry name" value="C2H2-TYPE DOMAIN-CONTAINING PROTEIN"/>
    <property type="match status" value="1"/>
</dbReference>
<dbReference type="Gene3D" id="3.30.160.60">
    <property type="entry name" value="Classic Zinc Finger"/>
    <property type="match status" value="1"/>
</dbReference>
<dbReference type="Proteomes" id="UP001595075">
    <property type="component" value="Unassembled WGS sequence"/>
</dbReference>
<evidence type="ECO:0000256" key="8">
    <source>
        <dbReference type="PROSITE-ProRule" id="PRU00042"/>
    </source>
</evidence>
<gene>
    <name evidence="11" type="ORF">VTL71DRAFT_360</name>
</gene>
<dbReference type="InterPro" id="IPR013087">
    <property type="entry name" value="Znf_C2H2_type"/>
</dbReference>
<feature type="region of interest" description="Disordered" evidence="9">
    <location>
        <begin position="487"/>
        <end position="514"/>
    </location>
</feature>
<keyword evidence="12" id="KW-1185">Reference proteome</keyword>
<keyword evidence="6" id="KW-0804">Transcription</keyword>
<dbReference type="EMBL" id="JAZHXI010000001">
    <property type="protein sequence ID" value="KAL2075417.1"/>
    <property type="molecule type" value="Genomic_DNA"/>
</dbReference>
<dbReference type="PANTHER" id="PTHR46179">
    <property type="entry name" value="ZINC FINGER PROTEIN"/>
    <property type="match status" value="1"/>
</dbReference>
<organism evidence="11 12">
    <name type="scientific">Oculimacula yallundae</name>
    <dbReference type="NCBI Taxonomy" id="86028"/>
    <lineage>
        <taxon>Eukaryota</taxon>
        <taxon>Fungi</taxon>
        <taxon>Dikarya</taxon>
        <taxon>Ascomycota</taxon>
        <taxon>Pezizomycotina</taxon>
        <taxon>Leotiomycetes</taxon>
        <taxon>Helotiales</taxon>
        <taxon>Ploettnerulaceae</taxon>
        <taxon>Oculimacula</taxon>
    </lineage>
</organism>
<evidence type="ECO:0000256" key="6">
    <source>
        <dbReference type="ARBA" id="ARBA00023163"/>
    </source>
</evidence>
<feature type="compositionally biased region" description="Basic and acidic residues" evidence="9">
    <location>
        <begin position="487"/>
        <end position="496"/>
    </location>
</feature>
<dbReference type="PROSITE" id="PS00028">
    <property type="entry name" value="ZINC_FINGER_C2H2_1"/>
    <property type="match status" value="1"/>
</dbReference>
<evidence type="ECO:0000313" key="12">
    <source>
        <dbReference type="Proteomes" id="UP001595075"/>
    </source>
</evidence>
<feature type="domain" description="C2H2-type" evidence="10">
    <location>
        <begin position="704"/>
        <end position="729"/>
    </location>
</feature>
<reference evidence="11 12" key="1">
    <citation type="journal article" date="2024" name="Commun. Biol.">
        <title>Comparative genomic analysis of thermophilic fungi reveals convergent evolutionary adaptations and gene losses.</title>
        <authorList>
            <person name="Steindorff A.S."/>
            <person name="Aguilar-Pontes M.V."/>
            <person name="Robinson A.J."/>
            <person name="Andreopoulos B."/>
            <person name="LaButti K."/>
            <person name="Kuo A."/>
            <person name="Mondo S."/>
            <person name="Riley R."/>
            <person name="Otillar R."/>
            <person name="Haridas S."/>
            <person name="Lipzen A."/>
            <person name="Grimwood J."/>
            <person name="Schmutz J."/>
            <person name="Clum A."/>
            <person name="Reid I.D."/>
            <person name="Moisan M.C."/>
            <person name="Butler G."/>
            <person name="Nguyen T.T.M."/>
            <person name="Dewar K."/>
            <person name="Conant G."/>
            <person name="Drula E."/>
            <person name="Henrissat B."/>
            <person name="Hansel C."/>
            <person name="Singer S."/>
            <person name="Hutchinson M.I."/>
            <person name="de Vries R.P."/>
            <person name="Natvig D.O."/>
            <person name="Powell A.J."/>
            <person name="Tsang A."/>
            <person name="Grigoriev I.V."/>
        </authorList>
    </citation>
    <scope>NUCLEOTIDE SEQUENCE [LARGE SCALE GENOMIC DNA]</scope>
    <source>
        <strain evidence="11 12">CBS 494.80</strain>
    </source>
</reference>
<dbReference type="SMART" id="SM00355">
    <property type="entry name" value="ZnF_C2H2"/>
    <property type="match status" value="4"/>
</dbReference>
<evidence type="ECO:0000256" key="9">
    <source>
        <dbReference type="SAM" id="MobiDB-lite"/>
    </source>
</evidence>
<dbReference type="PROSITE" id="PS50157">
    <property type="entry name" value="ZINC_FINGER_C2H2_2"/>
    <property type="match status" value="1"/>
</dbReference>
<keyword evidence="4" id="KW-0862">Zinc</keyword>
<evidence type="ECO:0000256" key="7">
    <source>
        <dbReference type="ARBA" id="ARBA00023242"/>
    </source>
</evidence>
<evidence type="ECO:0000259" key="10">
    <source>
        <dbReference type="PROSITE" id="PS50157"/>
    </source>
</evidence>
<keyword evidence="7" id="KW-0539">Nucleus</keyword>
<accession>A0ABR4CZU2</accession>
<keyword evidence="3 8" id="KW-0863">Zinc-finger</keyword>
<name>A0ABR4CZU2_9HELO</name>
<sequence length="857" mass="95306">MDNRHRDGDDELNSSDMEFEERPNPFFAAGVESIEAIIEHALEDRMLSKKVSKTLTHAEGSPKTEYITALWMNRFTAFRTHTLRKRPEEVPNGAEIERFLASMISKVTPVGNDVPSLSWLKVGFRRILMGLIFKYSAFSLSAHERARMRSVFHQFLNDGLITRQPSREAQWVGAFLVSRMVGALLRQAFDEGTTDWDKTIQKALSMVLIAALSCRCGDIMKTQSETHDLPFLCYDDITIKLVDGNDLNNLVATVLIRNEKAKKFDPRKNRKVLLHVLSEPQHNFLCPIKMILISAMRLGAVQGTIEDILASTAARRDKTVQWAAGRGKSPVLCGFATAAQVVTVDKPAMVDQLRDTVYRAGLYAGVLKAIIPHDMRRGAARDTANLSLDPTATTGLATQVVAAELGQSTISLQKGITRDYVGSSSVDNWSKRVNADIQDPFGSEVTSNVYKKQRVTQVEWLKRYKEAGVDPNDRKATRRVRDAAHKEIEKQWRSDGGEGSNSRPAALLPQSATQINTNANFRKRLEGSDEPKVLSESGMQVIGIADFSTASPSANEDIGDNEDDDIESRIDPRLLASADNIALVVGGGGVDEEEISSEELEEMVFEALDATTQTPSDLLVPGMQFVTLLSRINVIANERIASTKAKRIPDVYRGNGKDEPVLFQHRCRKTMGCGYSTVSNYVLLVHEARCTAESLAKANAEKPFACPEVACFSSFDNANALKMHMDSTHRFVPRGCKFNGCDPEILYDSEKALRKHQKDVHPSWVPKGCPVEDCRSAVQFKTAQALKTHLQVSHQITDKDVLKSHTYVRTRSYAPQYCSYPGCKHPTKFKGKKALINHLEKFHGVVKEDASSYVTLE</sequence>
<evidence type="ECO:0000256" key="1">
    <source>
        <dbReference type="ARBA" id="ARBA00004123"/>
    </source>
</evidence>
<keyword evidence="2" id="KW-0479">Metal-binding</keyword>
<evidence type="ECO:0000256" key="3">
    <source>
        <dbReference type="ARBA" id="ARBA00022771"/>
    </source>
</evidence>
<evidence type="ECO:0000256" key="5">
    <source>
        <dbReference type="ARBA" id="ARBA00023015"/>
    </source>
</evidence>
<dbReference type="InterPro" id="IPR021842">
    <property type="entry name" value="DUF3435"/>
</dbReference>
<evidence type="ECO:0000256" key="2">
    <source>
        <dbReference type="ARBA" id="ARBA00022723"/>
    </source>
</evidence>
<dbReference type="InterPro" id="IPR051061">
    <property type="entry name" value="Zinc_finger_trans_reg"/>
</dbReference>
<comment type="subcellular location">
    <subcellularLocation>
        <location evidence="1">Nucleus</location>
    </subcellularLocation>
</comment>